<protein>
    <submittedName>
        <fullName evidence="1">Uncharacterized protein</fullName>
    </submittedName>
</protein>
<dbReference type="InterPro" id="IPR029058">
    <property type="entry name" value="AB_hydrolase_fold"/>
</dbReference>
<dbReference type="EMBL" id="JPEN01000078">
    <property type="protein sequence ID" value="KGM36764.1"/>
    <property type="molecule type" value="Genomic_DNA"/>
</dbReference>
<dbReference type="Gene3D" id="3.40.50.1820">
    <property type="entry name" value="alpha/beta hydrolase"/>
    <property type="match status" value="1"/>
</dbReference>
<evidence type="ECO:0000313" key="2">
    <source>
        <dbReference type="Proteomes" id="UP000030019"/>
    </source>
</evidence>
<dbReference type="Proteomes" id="UP000030019">
    <property type="component" value="Unassembled WGS sequence"/>
</dbReference>
<dbReference type="AlphaFoldDB" id="A0A0A0DFB5"/>
<gene>
    <name evidence="1" type="ORF">SSIN_1446</name>
</gene>
<dbReference type="PATRIC" id="fig|176090.4.peg.1407"/>
<keyword evidence="2" id="KW-1185">Reference proteome</keyword>
<sequence>MANSGIPTLDASNLTYEFENVRVHQSDIEDNAKNKLFREVNKLKSLPPNLEYLDDFRDGLTGTSGTAFLDKDSGEVIIAYTGTNPNADFVTDVMVDVTSILMPYGYHYDEAFKFYERI</sequence>
<reference evidence="1 2" key="1">
    <citation type="submission" date="2014-06" db="EMBL/GenBank/DDBJ databases">
        <authorList>
            <person name="Teng J.L."/>
            <person name="Huang Y."/>
            <person name="Tse H."/>
            <person name="Lau S.K."/>
            <person name="Woo P.C."/>
        </authorList>
    </citation>
    <scope>NUCLEOTIDE SEQUENCE [LARGE SCALE GENOMIC DNA]</scope>
    <source>
        <strain evidence="1 2">HKU4</strain>
    </source>
</reference>
<evidence type="ECO:0000313" key="1">
    <source>
        <dbReference type="EMBL" id="KGM36764.1"/>
    </source>
</evidence>
<name>A0A0A0DFB5_9STRE</name>
<dbReference type="SUPFAM" id="SSF53474">
    <property type="entry name" value="alpha/beta-Hydrolases"/>
    <property type="match status" value="1"/>
</dbReference>
<dbReference type="STRING" id="176090.SSIN_1446"/>
<accession>A0A0A0DFB5</accession>
<organism evidence="1 2">
    <name type="scientific">Streptococcus sinensis</name>
    <dbReference type="NCBI Taxonomy" id="176090"/>
    <lineage>
        <taxon>Bacteria</taxon>
        <taxon>Bacillati</taxon>
        <taxon>Bacillota</taxon>
        <taxon>Bacilli</taxon>
        <taxon>Lactobacillales</taxon>
        <taxon>Streptococcaceae</taxon>
        <taxon>Streptococcus</taxon>
    </lineage>
</organism>
<proteinExistence type="predicted"/>
<comment type="caution">
    <text evidence="1">The sequence shown here is derived from an EMBL/GenBank/DDBJ whole genome shotgun (WGS) entry which is preliminary data.</text>
</comment>
<dbReference type="eggNOG" id="COG5153">
    <property type="taxonomic scope" value="Bacteria"/>
</dbReference>